<proteinExistence type="predicted"/>
<comment type="caution">
    <text evidence="1">The sequence shown here is derived from an EMBL/GenBank/DDBJ whole genome shotgun (WGS) entry which is preliminary data.</text>
</comment>
<dbReference type="AlphaFoldDB" id="A0A4Z1E364"/>
<sequence length="245" mass="27328">MKALGCVLDGRHAVAGITALAVLGIDHPPRFRRHTTIYLAVSDQRARVRRPGVVTWVANSYGTVTQVHDLRVTAPPTTFLHLARLLSMEELVMVGDAMTRRQDPPTTLELITAHVSRSPRCVGLRAAREALLHIRPATDSVPETQLRRLILNAGLPEPLVNHPAHATDGQYLARPDLSYPELKIAIEYLGDVHRTDPRTWRIDIERHQRLRDAGWIVLEASADTVADPGTFIHRLRRAVAARSLH</sequence>
<dbReference type="Proteomes" id="UP000297318">
    <property type="component" value="Unassembled WGS sequence"/>
</dbReference>
<dbReference type="InterPro" id="IPR011335">
    <property type="entry name" value="Restrct_endonuc-II-like"/>
</dbReference>
<protein>
    <recommendedName>
        <fullName evidence="3">DUF559 domain-containing protein</fullName>
    </recommendedName>
</protein>
<dbReference type="EMBL" id="RHPJ01000002">
    <property type="protein sequence ID" value="TGO05599.1"/>
    <property type="molecule type" value="Genomic_DNA"/>
</dbReference>
<dbReference type="SUPFAM" id="SSF52980">
    <property type="entry name" value="Restriction endonuclease-like"/>
    <property type="match status" value="1"/>
</dbReference>
<gene>
    <name evidence="1" type="ORF">SERN_1603</name>
</gene>
<evidence type="ECO:0008006" key="3">
    <source>
        <dbReference type="Google" id="ProtNLM"/>
    </source>
</evidence>
<dbReference type="Gene3D" id="3.40.960.10">
    <property type="entry name" value="VSR Endonuclease"/>
    <property type="match status" value="1"/>
</dbReference>
<organism evidence="1 2">
    <name type="scientific">Serinibacter arcticus</name>
    <dbReference type="NCBI Taxonomy" id="1655435"/>
    <lineage>
        <taxon>Bacteria</taxon>
        <taxon>Bacillati</taxon>
        <taxon>Actinomycetota</taxon>
        <taxon>Actinomycetes</taxon>
        <taxon>Micrococcales</taxon>
        <taxon>Beutenbergiaceae</taxon>
        <taxon>Serinibacter</taxon>
    </lineage>
</organism>
<evidence type="ECO:0000313" key="2">
    <source>
        <dbReference type="Proteomes" id="UP000297318"/>
    </source>
</evidence>
<accession>A0A4Z1E364</accession>
<keyword evidence="2" id="KW-1185">Reference proteome</keyword>
<reference evidence="1 2" key="1">
    <citation type="submission" date="2018-11" db="EMBL/GenBank/DDBJ databases">
        <title>Complete genome sequencing of the Actinobacteria Serinibacter sp. K3-2.</title>
        <authorList>
            <person name="Rakitin A.L."/>
            <person name="Beletsky A.V."/>
            <person name="Mardanov A.V."/>
            <person name="Ravin N.V."/>
            <person name="Gromova A.S."/>
            <person name="Filippova S.N."/>
            <person name="Gal'Chenko V.F."/>
        </authorList>
    </citation>
    <scope>NUCLEOTIDE SEQUENCE [LARGE SCALE GENOMIC DNA]</scope>
    <source>
        <strain evidence="1 2">K3-2</strain>
    </source>
</reference>
<name>A0A4Z1E364_9MICO</name>
<evidence type="ECO:0000313" key="1">
    <source>
        <dbReference type="EMBL" id="TGO05599.1"/>
    </source>
</evidence>